<feature type="chain" id="PRO_5013544905" evidence="2">
    <location>
        <begin position="37"/>
        <end position="346"/>
    </location>
</feature>
<sequence>MLSRLRVAFLNCLSASSRRFAASVVCVGILSNSAFAESEVQTVLRGLVNPSSVSFSPSGELTACDARGLVVVLKGDQPVNYVTGFDTEHWKSNDEGKKWYAVGPLSAIWLGETLIVTDAGKVDGEETLLFFDAKGKADSGVKTNAVPPTSDDPADKGEGNLTGMSLSKDGSTVYVCGQGFDGKSWVLSADTKSKELKPLLSADDNGIETNSPMQTVVGDANTLYVLYSGKGGEAGGLIVRWNLSTKKPSGQWTLPGVINPMGLAHIEGDQFAVVENNWSLEQTNAGRVLVATLGEPGEAEIKETGISLNGPVSCVFGPDDRLYVSQLGEEFDEPVGSVVAISGLKD</sequence>
<dbReference type="Proteomes" id="UP000225740">
    <property type="component" value="Unassembled WGS sequence"/>
</dbReference>
<accession>A0A2G1WBE3</accession>
<dbReference type="OrthoDB" id="262590at2"/>
<dbReference type="RefSeq" id="WP_099259251.1">
    <property type="nucleotide sequence ID" value="NZ_NIZW01000002.1"/>
</dbReference>
<proteinExistence type="predicted"/>
<name>A0A2G1WBE3_9BACT</name>
<organism evidence="3 4">
    <name type="scientific">Rhodopirellula bahusiensis</name>
    <dbReference type="NCBI Taxonomy" id="2014065"/>
    <lineage>
        <taxon>Bacteria</taxon>
        <taxon>Pseudomonadati</taxon>
        <taxon>Planctomycetota</taxon>
        <taxon>Planctomycetia</taxon>
        <taxon>Pirellulales</taxon>
        <taxon>Pirellulaceae</taxon>
        <taxon>Rhodopirellula</taxon>
    </lineage>
</organism>
<dbReference type="InterPro" id="IPR015943">
    <property type="entry name" value="WD40/YVTN_repeat-like_dom_sf"/>
</dbReference>
<keyword evidence="2" id="KW-0732">Signal</keyword>
<feature type="signal peptide" evidence="2">
    <location>
        <begin position="1"/>
        <end position="36"/>
    </location>
</feature>
<dbReference type="SUPFAM" id="SSF63829">
    <property type="entry name" value="Calcium-dependent phosphotriesterase"/>
    <property type="match status" value="1"/>
</dbReference>
<evidence type="ECO:0000313" key="3">
    <source>
        <dbReference type="EMBL" id="PHQ36347.1"/>
    </source>
</evidence>
<dbReference type="GeneID" id="90607193"/>
<feature type="region of interest" description="Disordered" evidence="1">
    <location>
        <begin position="140"/>
        <end position="163"/>
    </location>
</feature>
<evidence type="ECO:0000256" key="2">
    <source>
        <dbReference type="SAM" id="SignalP"/>
    </source>
</evidence>
<protein>
    <submittedName>
        <fullName evidence="3">Uncharacterized protein</fullName>
    </submittedName>
</protein>
<dbReference type="EMBL" id="NIZW01000002">
    <property type="protein sequence ID" value="PHQ36347.1"/>
    <property type="molecule type" value="Genomic_DNA"/>
</dbReference>
<dbReference type="Gene3D" id="2.130.10.10">
    <property type="entry name" value="YVTN repeat-like/Quinoprotein amine dehydrogenase"/>
    <property type="match status" value="1"/>
</dbReference>
<keyword evidence="4" id="KW-1185">Reference proteome</keyword>
<evidence type="ECO:0000313" key="4">
    <source>
        <dbReference type="Proteomes" id="UP000225740"/>
    </source>
</evidence>
<comment type="caution">
    <text evidence="3">The sequence shown here is derived from an EMBL/GenBank/DDBJ whole genome shotgun (WGS) entry which is preliminary data.</text>
</comment>
<evidence type="ECO:0000256" key="1">
    <source>
        <dbReference type="SAM" id="MobiDB-lite"/>
    </source>
</evidence>
<gene>
    <name evidence="3" type="ORF">CEE69_02775</name>
</gene>
<reference evidence="3 4" key="1">
    <citation type="submission" date="2017-06" db="EMBL/GenBank/DDBJ databases">
        <title>Description of Rhodopirellula bahusiensis sp. nov.</title>
        <authorList>
            <person name="Kizina J."/>
            <person name="Harder J."/>
        </authorList>
    </citation>
    <scope>NUCLEOTIDE SEQUENCE [LARGE SCALE GENOMIC DNA]</scope>
    <source>
        <strain evidence="3 4">SWK21</strain>
    </source>
</reference>
<dbReference type="AlphaFoldDB" id="A0A2G1WBE3"/>